<accession>A0A1X7TJK3</accession>
<dbReference type="InterPro" id="IPR000980">
    <property type="entry name" value="SH2"/>
</dbReference>
<dbReference type="Proteomes" id="UP000007879">
    <property type="component" value="Unassembled WGS sequence"/>
</dbReference>
<keyword evidence="1 2" id="KW-0727">SH2 domain</keyword>
<protein>
    <recommendedName>
        <fullName evidence="7">SH2 domain-containing protein</fullName>
    </recommendedName>
</protein>
<dbReference type="EnsemblMetazoa" id="Aqu2.1.14761_001">
    <property type="protein sequence ID" value="Aqu2.1.14761_001"/>
    <property type="gene ID" value="Aqu2.1.14761"/>
</dbReference>
<evidence type="ECO:0000256" key="1">
    <source>
        <dbReference type="ARBA" id="ARBA00022999"/>
    </source>
</evidence>
<dbReference type="EnsemblMetazoa" id="XM_011409135.2">
    <property type="protein sequence ID" value="XP_011407437.1"/>
    <property type="gene ID" value="LOC100639504"/>
</dbReference>
<dbReference type="SMR" id="A0A1X7TJK3"/>
<feature type="domain" description="PH" evidence="4">
    <location>
        <begin position="165"/>
        <end position="227"/>
    </location>
</feature>
<dbReference type="InterPro" id="IPR036860">
    <property type="entry name" value="SH2_dom_sf"/>
</dbReference>
<dbReference type="SMART" id="SM00252">
    <property type="entry name" value="SH2"/>
    <property type="match status" value="1"/>
</dbReference>
<dbReference type="OrthoDB" id="185175at2759"/>
<dbReference type="SUPFAM" id="SSF55550">
    <property type="entry name" value="SH2 domain"/>
    <property type="match status" value="1"/>
</dbReference>
<dbReference type="AlphaFoldDB" id="A0A1X7TJK3"/>
<dbReference type="InterPro" id="IPR011993">
    <property type="entry name" value="PH-like_dom_sf"/>
</dbReference>
<evidence type="ECO:0008006" key="7">
    <source>
        <dbReference type="Google" id="ProtNLM"/>
    </source>
</evidence>
<evidence type="ECO:0000259" key="3">
    <source>
        <dbReference type="PROSITE" id="PS50001"/>
    </source>
</evidence>
<dbReference type="Gene3D" id="2.30.29.30">
    <property type="entry name" value="Pleckstrin-homology domain (PH domain)/Phosphotyrosine-binding domain (PTB)"/>
    <property type="match status" value="1"/>
</dbReference>
<name>A0A1X7TJK3_AMPQE</name>
<proteinExistence type="predicted"/>
<dbReference type="PRINTS" id="PR00401">
    <property type="entry name" value="SH2DOMAIN"/>
</dbReference>
<evidence type="ECO:0000259" key="4">
    <source>
        <dbReference type="PROSITE" id="PS50003"/>
    </source>
</evidence>
<reference evidence="6" key="1">
    <citation type="journal article" date="2010" name="Nature">
        <title>The Amphimedon queenslandica genome and the evolution of animal complexity.</title>
        <authorList>
            <person name="Srivastava M."/>
            <person name="Simakov O."/>
            <person name="Chapman J."/>
            <person name="Fahey B."/>
            <person name="Gauthier M.E."/>
            <person name="Mitros T."/>
            <person name="Richards G.S."/>
            <person name="Conaco C."/>
            <person name="Dacre M."/>
            <person name="Hellsten U."/>
            <person name="Larroux C."/>
            <person name="Putnam N.H."/>
            <person name="Stanke M."/>
            <person name="Adamska M."/>
            <person name="Darling A."/>
            <person name="Degnan S.M."/>
            <person name="Oakley T.H."/>
            <person name="Plachetzki D.C."/>
            <person name="Zhai Y."/>
            <person name="Adamski M."/>
            <person name="Calcino A."/>
            <person name="Cummins S.F."/>
            <person name="Goodstein D.M."/>
            <person name="Harris C."/>
            <person name="Jackson D.J."/>
            <person name="Leys S.P."/>
            <person name="Shu S."/>
            <person name="Woodcroft B.J."/>
            <person name="Vervoort M."/>
            <person name="Kosik K.S."/>
            <person name="Manning G."/>
            <person name="Degnan B.M."/>
            <person name="Rokhsar D.S."/>
        </authorList>
    </citation>
    <scope>NUCLEOTIDE SEQUENCE [LARGE SCALE GENOMIC DNA]</scope>
</reference>
<feature type="domain" description="SH2" evidence="3">
    <location>
        <begin position="35"/>
        <end position="131"/>
    </location>
</feature>
<dbReference type="PANTHER" id="PTHR14336:SF15">
    <property type="entry name" value="DUAL ADAPTER FOR PHOSPHOTYROSINE AND 3-PHOSPHOTYROSINE AND 3-PHOSPHOINOSITIDE"/>
    <property type="match status" value="1"/>
</dbReference>
<dbReference type="PANTHER" id="PTHR14336">
    <property type="entry name" value="TANDEM PH DOMAIN CONTAINING PROTEIN"/>
    <property type="match status" value="1"/>
</dbReference>
<dbReference type="PROSITE" id="PS50001">
    <property type="entry name" value="SH2"/>
    <property type="match status" value="1"/>
</dbReference>
<dbReference type="EnsemblMetazoa" id="XM_020003763.1">
    <property type="protein sequence ID" value="XP_019859322.1"/>
    <property type="gene ID" value="LOC105314771"/>
</dbReference>
<gene>
    <name evidence="5" type="primary">100639504</name>
</gene>
<dbReference type="KEGG" id="aqu:100639504"/>
<evidence type="ECO:0000313" key="6">
    <source>
        <dbReference type="Proteomes" id="UP000007879"/>
    </source>
</evidence>
<dbReference type="KEGG" id="aqu:105314771"/>
<evidence type="ECO:0000313" key="5">
    <source>
        <dbReference type="EnsemblMetazoa" id="Aqu2.1.14760_001"/>
    </source>
</evidence>
<dbReference type="InterPro" id="IPR001849">
    <property type="entry name" value="PH_domain"/>
</dbReference>
<evidence type="ECO:0000256" key="2">
    <source>
        <dbReference type="PROSITE-ProRule" id="PRU00191"/>
    </source>
</evidence>
<dbReference type="InterPro" id="IPR051707">
    <property type="entry name" value="PI-Interact_SigTrans_Reg"/>
</dbReference>
<dbReference type="eggNOG" id="KOG0017">
    <property type="taxonomic scope" value="Eukaryota"/>
</dbReference>
<dbReference type="STRING" id="400682.A0A1X7TJK3"/>
<dbReference type="Gene3D" id="3.30.505.10">
    <property type="entry name" value="SH2 domain"/>
    <property type="match status" value="1"/>
</dbReference>
<organism evidence="5">
    <name type="scientific">Amphimedon queenslandica</name>
    <name type="common">Sponge</name>
    <dbReference type="NCBI Taxonomy" id="400682"/>
    <lineage>
        <taxon>Eukaryota</taxon>
        <taxon>Metazoa</taxon>
        <taxon>Porifera</taxon>
        <taxon>Demospongiae</taxon>
        <taxon>Heteroscleromorpha</taxon>
        <taxon>Haplosclerida</taxon>
        <taxon>Niphatidae</taxon>
        <taxon>Amphimedon</taxon>
    </lineage>
</organism>
<dbReference type="Pfam" id="PF00017">
    <property type="entry name" value="SH2"/>
    <property type="match status" value="1"/>
</dbReference>
<dbReference type="Pfam" id="PF00169">
    <property type="entry name" value="PH"/>
    <property type="match status" value="1"/>
</dbReference>
<dbReference type="SUPFAM" id="SSF50729">
    <property type="entry name" value="PH domain-like"/>
    <property type="match status" value="1"/>
</dbReference>
<dbReference type="EnsemblMetazoa" id="Aqu2.1.14760_001">
    <property type="protein sequence ID" value="Aqu2.1.14760_001"/>
    <property type="gene ID" value="Aqu2.1.14760"/>
</dbReference>
<dbReference type="PROSITE" id="PS50003">
    <property type="entry name" value="PH_DOMAIN"/>
    <property type="match status" value="1"/>
</dbReference>
<keyword evidence="6" id="KW-1185">Reference proteome</keyword>
<sequence>MASKYESKYNSDEDENEDIYEVLPELQLQLESVNWFHPYLTRHQSDAILQTSQEGVYLLRKRSRGGWGRYSLDIKGKQSVKHFPVALTERGVSLGSKLFDSVHIFLTHFQSNPVIADESGSFLECKFPYPQKVNEFEEYNKVTCHFLYGDDDSDEDDETRVGYSAATKEGYIKKQGGQIKSWKTRWFVLKDANLSYYSNHKSKKPIKVIPVDKIVHILGDDPSKCFR</sequence>
<reference evidence="5" key="2">
    <citation type="submission" date="2017-05" db="UniProtKB">
        <authorList>
            <consortium name="EnsemblMetazoa"/>
        </authorList>
    </citation>
    <scope>IDENTIFICATION</scope>
</reference>